<feature type="compositionally biased region" description="Basic and acidic residues" evidence="2">
    <location>
        <begin position="20"/>
        <end position="37"/>
    </location>
</feature>
<feature type="compositionally biased region" description="Basic and acidic residues" evidence="2">
    <location>
        <begin position="140"/>
        <end position="162"/>
    </location>
</feature>
<organism evidence="3 4">
    <name type="scientific">Macrostomum lignano</name>
    <dbReference type="NCBI Taxonomy" id="282301"/>
    <lineage>
        <taxon>Eukaryota</taxon>
        <taxon>Metazoa</taxon>
        <taxon>Spiralia</taxon>
        <taxon>Lophotrochozoa</taxon>
        <taxon>Platyhelminthes</taxon>
        <taxon>Rhabditophora</taxon>
        <taxon>Macrostomorpha</taxon>
        <taxon>Macrostomida</taxon>
        <taxon>Macrostomidae</taxon>
        <taxon>Macrostomum</taxon>
    </lineage>
</organism>
<dbReference type="AlphaFoldDB" id="A0A1I8GYH8"/>
<keyword evidence="1" id="KW-0175">Coiled coil</keyword>
<feature type="compositionally biased region" description="Basic residues" evidence="2">
    <location>
        <begin position="279"/>
        <end position="289"/>
    </location>
</feature>
<evidence type="ECO:0000256" key="1">
    <source>
        <dbReference type="SAM" id="Coils"/>
    </source>
</evidence>
<keyword evidence="3" id="KW-1185">Reference proteome</keyword>
<feature type="region of interest" description="Disordered" evidence="2">
    <location>
        <begin position="1"/>
        <end position="61"/>
    </location>
</feature>
<dbReference type="Proteomes" id="UP000095280">
    <property type="component" value="Unplaced"/>
</dbReference>
<feature type="region of interest" description="Disordered" evidence="2">
    <location>
        <begin position="126"/>
        <end position="162"/>
    </location>
</feature>
<reference evidence="4" key="1">
    <citation type="submission" date="2016-11" db="UniProtKB">
        <authorList>
            <consortium name="WormBaseParasite"/>
        </authorList>
    </citation>
    <scope>IDENTIFICATION</scope>
</reference>
<evidence type="ECO:0000313" key="4">
    <source>
        <dbReference type="WBParaSite" id="maker-uti_cns_0003606-snap-gene-0.6-mRNA-1"/>
    </source>
</evidence>
<evidence type="ECO:0000256" key="2">
    <source>
        <dbReference type="SAM" id="MobiDB-lite"/>
    </source>
</evidence>
<feature type="coiled-coil region" evidence="1">
    <location>
        <begin position="213"/>
        <end position="240"/>
    </location>
</feature>
<protein>
    <submittedName>
        <fullName evidence="4">GIT domain-containing protein</fullName>
    </submittedName>
</protein>
<sequence>TVGDEKLRWRFPNRAGSTAESRDRRLHAETEAEEKAKTSPKKAPTVASPPQPAEEPAVSRPKDSLDYLAKYCIVHAHRIPAYESAFKRAAVKQRFRYDPYREIVREAAEAAGGASGGMMFRATTEQTADAAPDGEAAEGGGERELSSLIAEDRDGDRAKSASRLSTEEIYRLQQRRQVGTIPSGDRLFEAMRQRLEASLPPTVPGANSADCELAKLKFILDSLSERLAKVNEEMGQISDTQTHLLAGMARDRYWDSLPLPDDQAVPSKPQSSVDAQPKLNKRRQQRKPGVKIDRDEALRIKRLMASLPDETVVQMLTSKQLS</sequence>
<name>A0A1I8GYH8_9PLAT</name>
<dbReference type="WBParaSite" id="maker-uti_cns_0003606-snap-gene-0.6-mRNA-1">
    <property type="protein sequence ID" value="maker-uti_cns_0003606-snap-gene-0.6-mRNA-1"/>
    <property type="gene ID" value="maker-uti_cns_0003606-snap-gene-0.6"/>
</dbReference>
<proteinExistence type="predicted"/>
<feature type="region of interest" description="Disordered" evidence="2">
    <location>
        <begin position="257"/>
        <end position="294"/>
    </location>
</feature>
<evidence type="ECO:0000313" key="3">
    <source>
        <dbReference type="Proteomes" id="UP000095280"/>
    </source>
</evidence>
<accession>A0A1I8GYH8</accession>